<gene>
    <name evidence="3" type="ORF">D6D24_01493</name>
</gene>
<dbReference type="PROSITE" id="PS00463">
    <property type="entry name" value="ZN2_CY6_FUNGAL_1"/>
    <property type="match status" value="1"/>
</dbReference>
<dbReference type="InterPro" id="IPR001138">
    <property type="entry name" value="Zn2Cys6_DnaBD"/>
</dbReference>
<dbReference type="SUPFAM" id="SSF57701">
    <property type="entry name" value="Zn2/Cys6 DNA-binding domain"/>
    <property type="match status" value="1"/>
</dbReference>
<keyword evidence="1" id="KW-0539">Nucleus</keyword>
<dbReference type="InterPro" id="IPR036864">
    <property type="entry name" value="Zn2-C6_fun-type_DNA-bd_sf"/>
</dbReference>
<dbReference type="InterPro" id="IPR050797">
    <property type="entry name" value="Carb_Metab_Trans_Reg"/>
</dbReference>
<accession>A0A4S8WAP6</accession>
<dbReference type="PROSITE" id="PS50048">
    <property type="entry name" value="ZN2_CY6_FUNGAL_2"/>
    <property type="match status" value="1"/>
</dbReference>
<evidence type="ECO:0000313" key="4">
    <source>
        <dbReference type="Proteomes" id="UP000308014"/>
    </source>
</evidence>
<evidence type="ECO:0000313" key="3">
    <source>
        <dbReference type="EMBL" id="THW21858.1"/>
    </source>
</evidence>
<comment type="caution">
    <text evidence="3">The sequence shown here is derived from an EMBL/GenBank/DDBJ whole genome shotgun (WGS) entry which is preliminary data.</text>
</comment>
<dbReference type="Gene3D" id="4.10.240.10">
    <property type="entry name" value="Zn(2)-C6 fungal-type DNA-binding domain"/>
    <property type="match status" value="1"/>
</dbReference>
<reference evidence="3 4" key="1">
    <citation type="submission" date="2018-10" db="EMBL/GenBank/DDBJ databases">
        <title>Fifty Aureobasidium pullulans genomes reveal a recombining polyextremotolerant generalist.</title>
        <authorList>
            <person name="Gostincar C."/>
            <person name="Turk M."/>
            <person name="Zajc J."/>
            <person name="Gunde-Cimerman N."/>
        </authorList>
    </citation>
    <scope>NUCLEOTIDE SEQUENCE [LARGE SCALE GENOMIC DNA]</scope>
    <source>
        <strain evidence="3 4">EXF-11318</strain>
    </source>
</reference>
<dbReference type="SMART" id="SM00066">
    <property type="entry name" value="GAL4"/>
    <property type="match status" value="1"/>
</dbReference>
<feature type="domain" description="Zn(2)-C6 fungal-type" evidence="2">
    <location>
        <begin position="12"/>
        <end position="44"/>
    </location>
</feature>
<dbReference type="Proteomes" id="UP000308014">
    <property type="component" value="Unassembled WGS sequence"/>
</dbReference>
<dbReference type="AlphaFoldDB" id="A0A4S8WAP6"/>
<sequence length="547" mass="61707">MGRNVKVPATKACDYCRLRKIKCIASEAGKDCQACTLGELECSYIMPNKRRGPPPKRQVRNIVGAAPEATSTPQSTSEIGNSLIDQSPGGSSYSASRTCLVHRLVSCPSFEIIMQDYLDVLYALMPVLHVPTFVSNLQNGKHHHDPTFQMFCLAMCGCVFGILPHKFEQYTEQDASVGLTDRRTAIADIHHAIMVARPPDYQDELSHEKWAIMYLMSVTNAHLGHRNRAKLQFAECNTIVTELGMHRIASYRELDYVESQLRKKAFWLSYIGWSHSRTREVDFDSIADRFKFETADAEHLMPMEIDDEYITTTEIRAQPIDKVPLVSGLNALIHISDCLVPMFKDASSTALSFHTVDDHCHVDLGSCACGKHIQKAPLQPSIMTRLIKATHTLDNIPPQLSCWTASETPSDAQFQIMTANIHVTHVWVQSLLLEHLVVLNNAHEATDQDQAYHRKLIWNLREGICEQLMDVLNNISEANLKPNGYVLIVKARTVAASLLDCALEGDDTTIHRARTYLQSFADILARLDESYRNDDTSRLWKEFHARF</sequence>
<name>A0A4S8WAP6_AURPU</name>
<dbReference type="PANTHER" id="PTHR31668:SF30">
    <property type="entry name" value="ZN(II)2CYS6 TRANSCRIPTION FACTOR (EUROFUNG)"/>
    <property type="match status" value="1"/>
</dbReference>
<dbReference type="Pfam" id="PF00172">
    <property type="entry name" value="Zn_clus"/>
    <property type="match status" value="1"/>
</dbReference>
<dbReference type="GO" id="GO:0000981">
    <property type="term" value="F:DNA-binding transcription factor activity, RNA polymerase II-specific"/>
    <property type="evidence" value="ECO:0007669"/>
    <property type="project" value="InterPro"/>
</dbReference>
<proteinExistence type="predicted"/>
<evidence type="ECO:0000256" key="1">
    <source>
        <dbReference type="ARBA" id="ARBA00023242"/>
    </source>
</evidence>
<dbReference type="CDD" id="cd12148">
    <property type="entry name" value="fungal_TF_MHR"/>
    <property type="match status" value="1"/>
</dbReference>
<dbReference type="GO" id="GO:0008270">
    <property type="term" value="F:zinc ion binding"/>
    <property type="evidence" value="ECO:0007669"/>
    <property type="project" value="InterPro"/>
</dbReference>
<organism evidence="3 4">
    <name type="scientific">Aureobasidium pullulans</name>
    <name type="common">Black yeast</name>
    <name type="synonym">Pullularia pullulans</name>
    <dbReference type="NCBI Taxonomy" id="5580"/>
    <lineage>
        <taxon>Eukaryota</taxon>
        <taxon>Fungi</taxon>
        <taxon>Dikarya</taxon>
        <taxon>Ascomycota</taxon>
        <taxon>Pezizomycotina</taxon>
        <taxon>Dothideomycetes</taxon>
        <taxon>Dothideomycetidae</taxon>
        <taxon>Dothideales</taxon>
        <taxon>Saccotheciaceae</taxon>
        <taxon>Aureobasidium</taxon>
    </lineage>
</organism>
<dbReference type="PANTHER" id="PTHR31668">
    <property type="entry name" value="GLUCOSE TRANSPORT TRANSCRIPTION REGULATOR RGT1-RELATED-RELATED"/>
    <property type="match status" value="1"/>
</dbReference>
<dbReference type="EMBL" id="QZAJ01000027">
    <property type="protein sequence ID" value="THW21858.1"/>
    <property type="molecule type" value="Genomic_DNA"/>
</dbReference>
<protein>
    <recommendedName>
        <fullName evidence="2">Zn(2)-C6 fungal-type domain-containing protein</fullName>
    </recommendedName>
</protein>
<dbReference type="CDD" id="cd00067">
    <property type="entry name" value="GAL4"/>
    <property type="match status" value="1"/>
</dbReference>
<evidence type="ECO:0000259" key="2">
    <source>
        <dbReference type="PROSITE" id="PS50048"/>
    </source>
</evidence>